<dbReference type="Gene3D" id="3.40.50.1400">
    <property type="match status" value="1"/>
</dbReference>
<dbReference type="GO" id="GO:0046872">
    <property type="term" value="F:metal ion binding"/>
    <property type="evidence" value="ECO:0007669"/>
    <property type="project" value="UniProtKB-KW"/>
</dbReference>
<dbReference type="NCBIfam" id="NF002090">
    <property type="entry name" value="PRK00923.1"/>
    <property type="match status" value="1"/>
</dbReference>
<dbReference type="NCBIfam" id="NF033198">
    <property type="entry name" value="F430_CfbA"/>
    <property type="match status" value="1"/>
</dbReference>
<evidence type="ECO:0000256" key="1">
    <source>
        <dbReference type="ARBA" id="ARBA00022723"/>
    </source>
</evidence>
<dbReference type="EMBL" id="VSSQ01000211">
    <property type="protein sequence ID" value="MPL85817.1"/>
    <property type="molecule type" value="Genomic_DNA"/>
</dbReference>
<dbReference type="InterPro" id="IPR050963">
    <property type="entry name" value="Sirohydro_Cobaltochel/CbiX"/>
</dbReference>
<dbReference type="GO" id="GO:0016829">
    <property type="term" value="F:lyase activity"/>
    <property type="evidence" value="ECO:0007669"/>
    <property type="project" value="UniProtKB-KW"/>
</dbReference>
<dbReference type="SUPFAM" id="SSF53800">
    <property type="entry name" value="Chelatase"/>
    <property type="match status" value="1"/>
</dbReference>
<sequence length="135" mass="14842">MSKQGLLLVGHGSRLNFNKELVTATAELIDEKTDEYLLRSCFMENSSPNVVEGLDSMKKEDIDLLVVVPLFLAKGVHVLHDIPELLGLRSGEYRGNFTLANGKEIPLVYADPIGKDPLLAEIMLRSAKNAISAHL</sequence>
<dbReference type="PANTHER" id="PTHR33542:SF3">
    <property type="entry name" value="SIROHYDROCHLORIN FERROCHELATASE, CHLOROPLASTIC"/>
    <property type="match status" value="1"/>
</dbReference>
<evidence type="ECO:0008006" key="4">
    <source>
        <dbReference type="Google" id="ProtNLM"/>
    </source>
</evidence>
<comment type="caution">
    <text evidence="3">The sequence shown here is derived from an EMBL/GenBank/DDBJ whole genome shotgun (WGS) entry which is preliminary data.</text>
</comment>
<gene>
    <name evidence="3" type="ORF">SDC9_31791</name>
</gene>
<proteinExistence type="predicted"/>
<dbReference type="AlphaFoldDB" id="A0A644V3P1"/>
<reference evidence="3" key="1">
    <citation type="submission" date="2019-08" db="EMBL/GenBank/DDBJ databases">
        <authorList>
            <person name="Kucharzyk K."/>
            <person name="Murdoch R.W."/>
            <person name="Higgins S."/>
            <person name="Loffler F."/>
        </authorList>
    </citation>
    <scope>NUCLEOTIDE SEQUENCE</scope>
</reference>
<keyword evidence="1" id="KW-0479">Metal-binding</keyword>
<evidence type="ECO:0000313" key="3">
    <source>
        <dbReference type="EMBL" id="MPL85817.1"/>
    </source>
</evidence>
<protein>
    <recommendedName>
        <fullName evidence="4">Sirohydrochlorin cobaltochelatase</fullName>
    </recommendedName>
</protein>
<dbReference type="PANTHER" id="PTHR33542">
    <property type="entry name" value="SIROHYDROCHLORIN FERROCHELATASE, CHLOROPLASTIC"/>
    <property type="match status" value="1"/>
</dbReference>
<accession>A0A644V3P1</accession>
<dbReference type="InterPro" id="IPR002762">
    <property type="entry name" value="CbiX-like"/>
</dbReference>
<dbReference type="Pfam" id="PF01903">
    <property type="entry name" value="CbiX"/>
    <property type="match status" value="1"/>
</dbReference>
<organism evidence="3">
    <name type="scientific">bioreactor metagenome</name>
    <dbReference type="NCBI Taxonomy" id="1076179"/>
    <lineage>
        <taxon>unclassified sequences</taxon>
        <taxon>metagenomes</taxon>
        <taxon>ecological metagenomes</taxon>
    </lineage>
</organism>
<dbReference type="CDD" id="cd03416">
    <property type="entry name" value="CbiX_SirB_N"/>
    <property type="match status" value="1"/>
</dbReference>
<evidence type="ECO:0000256" key="2">
    <source>
        <dbReference type="ARBA" id="ARBA00023239"/>
    </source>
</evidence>
<keyword evidence="2" id="KW-0456">Lyase</keyword>
<name>A0A644V3P1_9ZZZZ</name>